<dbReference type="InterPro" id="IPR000425">
    <property type="entry name" value="MIP"/>
</dbReference>
<feature type="region of interest" description="Disordered" evidence="8">
    <location>
        <begin position="687"/>
        <end position="743"/>
    </location>
</feature>
<dbReference type="InterPro" id="IPR034294">
    <property type="entry name" value="Aquaporin_transptr"/>
</dbReference>
<dbReference type="Gene3D" id="1.20.1080.10">
    <property type="entry name" value="Glycerol uptake facilitator protein"/>
    <property type="match status" value="1"/>
</dbReference>
<evidence type="ECO:0000256" key="3">
    <source>
        <dbReference type="ARBA" id="ARBA00022692"/>
    </source>
</evidence>
<organism evidence="10 11">
    <name type="scientific">Fusarium avenaceum</name>
    <dbReference type="NCBI Taxonomy" id="40199"/>
    <lineage>
        <taxon>Eukaryota</taxon>
        <taxon>Fungi</taxon>
        <taxon>Dikarya</taxon>
        <taxon>Ascomycota</taxon>
        <taxon>Pezizomycotina</taxon>
        <taxon>Sordariomycetes</taxon>
        <taxon>Hypocreomycetidae</taxon>
        <taxon>Hypocreales</taxon>
        <taxon>Nectriaceae</taxon>
        <taxon>Fusarium</taxon>
        <taxon>Fusarium tricinctum species complex</taxon>
    </lineage>
</organism>
<dbReference type="GO" id="GO:0005886">
    <property type="term" value="C:plasma membrane"/>
    <property type="evidence" value="ECO:0007669"/>
    <property type="project" value="TreeGrafter"/>
</dbReference>
<dbReference type="AlphaFoldDB" id="A0A9P7H890"/>
<evidence type="ECO:0000256" key="6">
    <source>
        <dbReference type="ARBA" id="ARBA00023136"/>
    </source>
</evidence>
<dbReference type="Proteomes" id="UP000782241">
    <property type="component" value="Unassembled WGS sequence"/>
</dbReference>
<evidence type="ECO:0000313" key="10">
    <source>
        <dbReference type="EMBL" id="KAG5660217.1"/>
    </source>
</evidence>
<evidence type="ECO:0000256" key="7">
    <source>
        <dbReference type="ARBA" id="ARBA00034651"/>
    </source>
</evidence>
<evidence type="ECO:0000256" key="4">
    <source>
        <dbReference type="ARBA" id="ARBA00022737"/>
    </source>
</evidence>
<evidence type="ECO:0000256" key="5">
    <source>
        <dbReference type="ARBA" id="ARBA00022989"/>
    </source>
</evidence>
<dbReference type="Pfam" id="PF00230">
    <property type="entry name" value="MIP"/>
    <property type="match status" value="1"/>
</dbReference>
<dbReference type="PANTHER" id="PTHR19139:SF283">
    <property type="entry name" value="AQUAPORIN"/>
    <property type="match status" value="1"/>
</dbReference>
<keyword evidence="6 9" id="KW-0472">Membrane</keyword>
<feature type="transmembrane region" description="Helical" evidence="9">
    <location>
        <begin position="841"/>
        <end position="861"/>
    </location>
</feature>
<comment type="caution">
    <text evidence="10">The sequence shown here is derived from an EMBL/GenBank/DDBJ whole genome shotgun (WGS) entry which is preliminary data.</text>
</comment>
<reference evidence="10" key="1">
    <citation type="submission" date="2021-04" db="EMBL/GenBank/DDBJ databases">
        <title>Draft genome of Fusarium avenaceum strain F156N33, isolated from an atmospheric sample in Virginia.</title>
        <authorList>
            <person name="Yang S."/>
            <person name="Vinatzer B.A."/>
            <person name="Coleman J."/>
        </authorList>
    </citation>
    <scope>NUCLEOTIDE SEQUENCE</scope>
    <source>
        <strain evidence="10">F156N33</strain>
    </source>
</reference>
<accession>A0A9P7H890</accession>
<keyword evidence="11" id="KW-1185">Reference proteome</keyword>
<feature type="transmembrane region" description="Helical" evidence="9">
    <location>
        <begin position="790"/>
        <end position="813"/>
    </location>
</feature>
<dbReference type="PRINTS" id="PR00783">
    <property type="entry name" value="MINTRINSICP"/>
</dbReference>
<comment type="similarity">
    <text evidence="2">Belongs to the MIP/aquaporin (TC 1.A.8) family.</text>
</comment>
<dbReference type="EMBL" id="JAGPUO010000010">
    <property type="protein sequence ID" value="KAG5660217.1"/>
    <property type="molecule type" value="Genomic_DNA"/>
</dbReference>
<feature type="transmembrane region" description="Helical" evidence="9">
    <location>
        <begin position="953"/>
        <end position="972"/>
    </location>
</feature>
<keyword evidence="3 9" id="KW-0812">Transmembrane</keyword>
<dbReference type="GO" id="GO:0015250">
    <property type="term" value="F:water channel activity"/>
    <property type="evidence" value="ECO:0007669"/>
    <property type="project" value="TreeGrafter"/>
</dbReference>
<feature type="transmembrane region" description="Helical" evidence="9">
    <location>
        <begin position="819"/>
        <end position="836"/>
    </location>
</feature>
<dbReference type="SUPFAM" id="SSF81338">
    <property type="entry name" value="Aquaporin-like"/>
    <property type="match status" value="1"/>
</dbReference>
<feature type="transmembrane region" description="Helical" evidence="9">
    <location>
        <begin position="908"/>
        <end position="933"/>
    </location>
</feature>
<comment type="subcellular location">
    <subcellularLocation>
        <location evidence="1">Membrane</location>
        <topology evidence="1">Multi-pass membrane protein</topology>
    </subcellularLocation>
</comment>
<dbReference type="PANTHER" id="PTHR19139">
    <property type="entry name" value="AQUAPORIN TRANSPORTER"/>
    <property type="match status" value="1"/>
</dbReference>
<evidence type="ECO:0000256" key="9">
    <source>
        <dbReference type="SAM" id="Phobius"/>
    </source>
</evidence>
<sequence>MSASPTETMSLVTSEDSRHNRLRTQCGICGQTLSAGVSFVPLLGSELDPESGCCLDTAVFPDYRSNSIGLGRKVLCWAPNCYRCADAPEAVGIHSDCLNIFQEHCKVDTALDRLWTTVGQRNLWRGAPTLQLDREPGIEIGIVREKAEIYGIRHLRLLPVELLQMIQDYSESATFWRYILVLSLARELSQLQSDVVSPITSMPLCNVLAWTRGDSNASLSRECPPFVRMTLDCRGIRKIERLPERPTYQPGRSDKDAFVIAHQDHLKDVATVPKFNILRLQLPEPMRGFQIWDTPNPPHLEDCEFYGRVSQSMQFKTIDLRGVTGLTFFFSFSKLYAIHAHTLTRPHARRTFERLPARRQENVVWIHLPTPKGEEIVAIVSRLRDQGGGPTTQKPFFLIRTKLAGDVSVGPCHLGKHRDVVLSHSSPKLFIYSAADVGPATVFGTYPRDEHNDERFEPFRHPWSSNPPLHEHVNLSSAPLKDVTRVQVLEDEEPGFCKAILLDYSNGARRALGNCRIGIDRPKTYLRPSRICYLPAGHASGIRRDIPAVRVEAGCDPDHRHEEDGWVCSAMEGVMEFWFSSKQSVVRVLQESAAGCSAMKTMMPSYSIMQSPPSYSVPVALVRISTRMIFVKGGNRDRARARLSEINKPLTDAQQFRLDMSAQHHTKNRETVQLPVPTLCQETVDRVAPAPADPGLIKNSSTEERDIHGTPVRNGHNGHHRSRSRSQSNRNSRTLYHQKHHRSQLSDVQKHLVAASGEFAGTFLFLYFAYAGNIVAVLQEPMAARDGSLANTTLMYIAMAYGFSLLVNVWAFFRISGGLFNPAVTFGLCLAGQLPWIRALFLFPSQIIAAMCAGGLVDAMFPGNASLANTVLGPNTSVVQGVFLEMFFTAQLVFVVLMLAAEKSRDTFLAPVGIGLALFVALIPGVFVTGGSANPVRSFGCAVGAREFPSYHWIYWIGPLLGAALAAGYFRLVKMMHYEEANPGQDSPVDV</sequence>
<feature type="transmembrane region" description="Helical" evidence="9">
    <location>
        <begin position="759"/>
        <end position="778"/>
    </location>
</feature>
<keyword evidence="5 9" id="KW-1133">Transmembrane helix</keyword>
<evidence type="ECO:0000256" key="1">
    <source>
        <dbReference type="ARBA" id="ARBA00004141"/>
    </source>
</evidence>
<evidence type="ECO:0000256" key="2">
    <source>
        <dbReference type="ARBA" id="ARBA00006175"/>
    </source>
</evidence>
<evidence type="ECO:0000313" key="11">
    <source>
        <dbReference type="Proteomes" id="UP000782241"/>
    </source>
</evidence>
<proteinExistence type="inferred from homology"/>
<feature type="transmembrane region" description="Helical" evidence="9">
    <location>
        <begin position="881"/>
        <end position="901"/>
    </location>
</feature>
<name>A0A9P7H890_9HYPO</name>
<protein>
    <submittedName>
        <fullName evidence="10">Uncharacterized protein</fullName>
    </submittedName>
</protein>
<keyword evidence="4" id="KW-0677">Repeat</keyword>
<comment type="catalytic activity">
    <reaction evidence="7">
        <text>H2O(in) = H2O(out)</text>
        <dbReference type="Rhea" id="RHEA:29667"/>
        <dbReference type="ChEBI" id="CHEBI:15377"/>
    </reaction>
</comment>
<gene>
    <name evidence="10" type="ORF">KAF25_003739</name>
</gene>
<evidence type="ECO:0000256" key="8">
    <source>
        <dbReference type="SAM" id="MobiDB-lite"/>
    </source>
</evidence>
<dbReference type="InterPro" id="IPR023271">
    <property type="entry name" value="Aquaporin-like"/>
</dbReference>